<feature type="compositionally biased region" description="Polar residues" evidence="1">
    <location>
        <begin position="198"/>
        <end position="213"/>
    </location>
</feature>
<feature type="region of interest" description="Disordered" evidence="1">
    <location>
        <begin position="110"/>
        <end position="143"/>
    </location>
</feature>
<evidence type="ECO:0000313" key="2">
    <source>
        <dbReference type="EMBL" id="WRT65181.1"/>
    </source>
</evidence>
<proteinExistence type="predicted"/>
<reference evidence="2 3" key="1">
    <citation type="submission" date="2024-01" db="EMBL/GenBank/DDBJ databases">
        <title>Comparative genomics of Cryptococcus and Kwoniella reveals pathogenesis evolution and contrasting modes of karyotype evolution via chromosome fusion or intercentromeric recombination.</title>
        <authorList>
            <person name="Coelho M.A."/>
            <person name="David-Palma M."/>
            <person name="Shea T."/>
            <person name="Bowers K."/>
            <person name="McGinley-Smith S."/>
            <person name="Mohammad A.W."/>
            <person name="Gnirke A."/>
            <person name="Yurkov A.M."/>
            <person name="Nowrousian M."/>
            <person name="Sun S."/>
            <person name="Cuomo C.A."/>
            <person name="Heitman J."/>
        </authorList>
    </citation>
    <scope>NUCLEOTIDE SEQUENCE [LARGE SCALE GENOMIC DNA]</scope>
    <source>
        <strain evidence="2">CBS 11374</strain>
    </source>
</reference>
<protein>
    <submittedName>
        <fullName evidence="2">Uncharacterized protein</fullName>
    </submittedName>
</protein>
<dbReference type="EMBL" id="CP141882">
    <property type="protein sequence ID" value="WRT65181.1"/>
    <property type="molecule type" value="Genomic_DNA"/>
</dbReference>
<accession>A0ABZ1CWV9</accession>
<feature type="region of interest" description="Disordered" evidence="1">
    <location>
        <begin position="280"/>
        <end position="301"/>
    </location>
</feature>
<name>A0ABZ1CWV9_9TREE</name>
<feature type="compositionally biased region" description="Polar residues" evidence="1">
    <location>
        <begin position="134"/>
        <end position="143"/>
    </location>
</feature>
<dbReference type="RefSeq" id="XP_062789921.1">
    <property type="nucleotide sequence ID" value="XM_062933870.1"/>
</dbReference>
<sequence>MAEANLLYLKSLDSTPPSPVGDHEHQVSHSPVHWSNYISPPRSITPRYFHFEHTSPSDPIRTCNNSPRRWMSSSNLFTPVQSYPGAQTPDMSHPPNMDWFFDSREVSPGLDPTDPWSNNENIETRPSLPGTLTRPMSRSHSSVHFHVNSPNFITRSTPIPASTAKELHTGERGDTKAVHEDSSPSTFACPVTGPEMPTRNSGTTRDNTSSDSRFCTELRQSAEDDDHSDRRSRTTVEQASQIRDELEKGLIESRQFAPFMNDISHYFKKLVDGFTNVVGRNDPIESDTPSFYSASEGGRDL</sequence>
<dbReference type="Proteomes" id="UP001329825">
    <property type="component" value="Chromosome 2"/>
</dbReference>
<feature type="compositionally biased region" description="Basic and acidic residues" evidence="1">
    <location>
        <begin position="214"/>
        <end position="234"/>
    </location>
</feature>
<gene>
    <name evidence="2" type="ORF">IL334_002124</name>
</gene>
<dbReference type="GeneID" id="87954255"/>
<evidence type="ECO:0000313" key="3">
    <source>
        <dbReference type="Proteomes" id="UP001329825"/>
    </source>
</evidence>
<feature type="region of interest" description="Disordered" evidence="1">
    <location>
        <begin position="166"/>
        <end position="240"/>
    </location>
</feature>
<keyword evidence="3" id="KW-1185">Reference proteome</keyword>
<organism evidence="2 3">
    <name type="scientific">Kwoniella shivajii</name>
    <dbReference type="NCBI Taxonomy" id="564305"/>
    <lineage>
        <taxon>Eukaryota</taxon>
        <taxon>Fungi</taxon>
        <taxon>Dikarya</taxon>
        <taxon>Basidiomycota</taxon>
        <taxon>Agaricomycotina</taxon>
        <taxon>Tremellomycetes</taxon>
        <taxon>Tremellales</taxon>
        <taxon>Cryptococcaceae</taxon>
        <taxon>Kwoniella</taxon>
    </lineage>
</organism>
<evidence type="ECO:0000256" key="1">
    <source>
        <dbReference type="SAM" id="MobiDB-lite"/>
    </source>
</evidence>
<feature type="compositionally biased region" description="Basic and acidic residues" evidence="1">
    <location>
        <begin position="166"/>
        <end position="182"/>
    </location>
</feature>